<gene>
    <name evidence="12" type="ORF">HOP12_13750</name>
</gene>
<comment type="subcellular location">
    <subcellularLocation>
        <location evidence="9">Cytoplasm</location>
    </subcellularLocation>
</comment>
<evidence type="ECO:0000256" key="9">
    <source>
        <dbReference type="HAMAP-Rule" id="MF_00772"/>
    </source>
</evidence>
<comment type="catalytic activity">
    <reaction evidence="8 9">
        <text>a 6-O-methyl-2'-deoxyguanosine in DNA + L-cysteinyl-[protein] = S-methyl-L-cysteinyl-[protein] + a 2'-deoxyguanosine in DNA</text>
        <dbReference type="Rhea" id="RHEA:24000"/>
        <dbReference type="Rhea" id="RHEA-COMP:10131"/>
        <dbReference type="Rhea" id="RHEA-COMP:10132"/>
        <dbReference type="Rhea" id="RHEA-COMP:11367"/>
        <dbReference type="Rhea" id="RHEA-COMP:11368"/>
        <dbReference type="ChEBI" id="CHEBI:29950"/>
        <dbReference type="ChEBI" id="CHEBI:82612"/>
        <dbReference type="ChEBI" id="CHEBI:85445"/>
        <dbReference type="ChEBI" id="CHEBI:85448"/>
        <dbReference type="EC" id="2.1.1.63"/>
    </reaction>
</comment>
<proteinExistence type="inferred from homology"/>
<dbReference type="GO" id="GO:0005737">
    <property type="term" value="C:cytoplasm"/>
    <property type="evidence" value="ECO:0007669"/>
    <property type="project" value="UniProtKB-SubCell"/>
</dbReference>
<keyword evidence="4 9" id="KW-0489">Methyltransferase</keyword>
<dbReference type="PROSITE" id="PS00374">
    <property type="entry name" value="MGMT"/>
    <property type="match status" value="1"/>
</dbReference>
<sequence length="173" mass="19008">MTLDIATVSTPIGPITLIARDGKLVGLEFSARKDRVRWLRKRLTDHLGEFDTREHKDPAGAATRLRRYFAGDSNALDDQPVELHGTEFERSVWKQLKRIPTGRTISYRTLAERVGQPSAARAVGGANGRNPIALFVPCHRVIAADGTLGGYGGGLDRKRQLLKLEGALEPTLL</sequence>
<evidence type="ECO:0000259" key="11">
    <source>
        <dbReference type="Pfam" id="PF02870"/>
    </source>
</evidence>
<evidence type="ECO:0000256" key="5">
    <source>
        <dbReference type="ARBA" id="ARBA00022679"/>
    </source>
</evidence>
<organism evidence="12 13">
    <name type="scientific">Eiseniibacteriota bacterium</name>
    <dbReference type="NCBI Taxonomy" id="2212470"/>
    <lineage>
        <taxon>Bacteria</taxon>
        <taxon>Candidatus Eiseniibacteriota</taxon>
    </lineage>
</organism>
<dbReference type="GO" id="GO:0032259">
    <property type="term" value="P:methylation"/>
    <property type="evidence" value="ECO:0007669"/>
    <property type="project" value="UniProtKB-KW"/>
</dbReference>
<keyword evidence="5 9" id="KW-0808">Transferase</keyword>
<accession>A0A849SKU6</accession>
<dbReference type="GO" id="GO:0003908">
    <property type="term" value="F:methylated-DNA-[protein]-cysteine S-methyltransferase activity"/>
    <property type="evidence" value="ECO:0007669"/>
    <property type="project" value="UniProtKB-UniRule"/>
</dbReference>
<comment type="function">
    <text evidence="9">Involved in the cellular defense against the biological effects of O6-methylguanine (O6-MeG) and O4-methylthymine (O4-MeT) in DNA. Repairs the methylated nucleobase in DNA by stoichiometrically transferring the methyl group to a cysteine residue in the enzyme. This is a suicide reaction: the enzyme is irreversibly inactivated.</text>
</comment>
<dbReference type="SUPFAM" id="SSF53155">
    <property type="entry name" value="Methylated DNA-protein cysteine methyltransferase domain"/>
    <property type="match status" value="1"/>
</dbReference>
<dbReference type="Pfam" id="PF02870">
    <property type="entry name" value="Methyltransf_1N"/>
    <property type="match status" value="1"/>
</dbReference>
<dbReference type="InterPro" id="IPR014048">
    <property type="entry name" value="MethylDNA_cys_MeTrfase_DNA-bd"/>
</dbReference>
<dbReference type="PANTHER" id="PTHR10815:SF5">
    <property type="entry name" value="METHYLATED-DNA--PROTEIN-CYSTEINE METHYLTRANSFERASE"/>
    <property type="match status" value="1"/>
</dbReference>
<dbReference type="Gene3D" id="1.10.10.10">
    <property type="entry name" value="Winged helix-like DNA-binding domain superfamily/Winged helix DNA-binding domain"/>
    <property type="match status" value="1"/>
</dbReference>
<dbReference type="Proteomes" id="UP000580839">
    <property type="component" value="Unassembled WGS sequence"/>
</dbReference>
<dbReference type="EC" id="2.1.1.63" evidence="9"/>
<evidence type="ECO:0000256" key="6">
    <source>
        <dbReference type="ARBA" id="ARBA00022763"/>
    </source>
</evidence>
<comment type="caution">
    <text evidence="12">The sequence shown here is derived from an EMBL/GenBank/DDBJ whole genome shotgun (WGS) entry which is preliminary data.</text>
</comment>
<evidence type="ECO:0000313" key="12">
    <source>
        <dbReference type="EMBL" id="NOT35206.1"/>
    </source>
</evidence>
<reference evidence="12 13" key="1">
    <citation type="submission" date="2020-04" db="EMBL/GenBank/DDBJ databases">
        <title>Metagenomic profiling of ammonia- and methane-oxidizing microorganisms in a Dutch drinking water treatment plant.</title>
        <authorList>
            <person name="Poghosyan L."/>
            <person name="Leucker S."/>
        </authorList>
    </citation>
    <scope>NUCLEOTIDE SEQUENCE [LARGE SCALE GENOMIC DNA]</scope>
    <source>
        <strain evidence="12">S-RSF-IL-03</strain>
    </source>
</reference>
<dbReference type="EMBL" id="JABFRW010000180">
    <property type="protein sequence ID" value="NOT35206.1"/>
    <property type="molecule type" value="Genomic_DNA"/>
</dbReference>
<dbReference type="InterPro" id="IPR036388">
    <property type="entry name" value="WH-like_DNA-bd_sf"/>
</dbReference>
<keyword evidence="3 9" id="KW-0963">Cytoplasm</keyword>
<dbReference type="InterPro" id="IPR036631">
    <property type="entry name" value="MGMT_N_sf"/>
</dbReference>
<dbReference type="InterPro" id="IPR001497">
    <property type="entry name" value="MethylDNA_cys_MeTrfase_AS"/>
</dbReference>
<dbReference type="NCBIfam" id="TIGR00589">
    <property type="entry name" value="ogt"/>
    <property type="match status" value="1"/>
</dbReference>
<comment type="similarity">
    <text evidence="2 9">Belongs to the MGMT family.</text>
</comment>
<evidence type="ECO:0000256" key="8">
    <source>
        <dbReference type="ARBA" id="ARBA00049348"/>
    </source>
</evidence>
<evidence type="ECO:0000256" key="4">
    <source>
        <dbReference type="ARBA" id="ARBA00022603"/>
    </source>
</evidence>
<dbReference type="PANTHER" id="PTHR10815">
    <property type="entry name" value="METHYLATED-DNA--PROTEIN-CYSTEINE METHYLTRANSFERASE"/>
    <property type="match status" value="1"/>
</dbReference>
<dbReference type="GO" id="GO:0006307">
    <property type="term" value="P:DNA alkylation repair"/>
    <property type="evidence" value="ECO:0007669"/>
    <property type="project" value="UniProtKB-UniRule"/>
</dbReference>
<dbReference type="Pfam" id="PF01035">
    <property type="entry name" value="DNA_binding_1"/>
    <property type="match status" value="1"/>
</dbReference>
<evidence type="ECO:0000256" key="1">
    <source>
        <dbReference type="ARBA" id="ARBA00001286"/>
    </source>
</evidence>
<dbReference type="AlphaFoldDB" id="A0A849SKU6"/>
<evidence type="ECO:0000256" key="2">
    <source>
        <dbReference type="ARBA" id="ARBA00008711"/>
    </source>
</evidence>
<protein>
    <recommendedName>
        <fullName evidence="9">Methylated-DNA--protein-cysteine methyltransferase</fullName>
        <ecNumber evidence="9">2.1.1.63</ecNumber>
    </recommendedName>
    <alternativeName>
        <fullName evidence="9">6-O-methylguanine-DNA methyltransferase</fullName>
        <shortName evidence="9">MGMT</shortName>
    </alternativeName>
    <alternativeName>
        <fullName evidence="9">O-6-methylguanine-DNA-alkyltransferase</fullName>
    </alternativeName>
</protein>
<evidence type="ECO:0000256" key="7">
    <source>
        <dbReference type="ARBA" id="ARBA00023204"/>
    </source>
</evidence>
<evidence type="ECO:0000313" key="13">
    <source>
        <dbReference type="Proteomes" id="UP000580839"/>
    </source>
</evidence>
<comment type="miscellaneous">
    <text evidence="9">This enzyme catalyzes only one turnover and therefore is not strictly catalytic. According to one definition, an enzyme is a biocatalyst that acts repeatedly and over many reaction cycles.</text>
</comment>
<dbReference type="InterPro" id="IPR023546">
    <property type="entry name" value="MGMT"/>
</dbReference>
<dbReference type="InterPro" id="IPR036217">
    <property type="entry name" value="MethylDNA_cys_MeTrfase_DNAb"/>
</dbReference>
<dbReference type="FunFam" id="1.10.10.10:FF:000214">
    <property type="entry name" value="Methylated-DNA--protein-cysteine methyltransferase"/>
    <property type="match status" value="1"/>
</dbReference>
<evidence type="ECO:0000256" key="3">
    <source>
        <dbReference type="ARBA" id="ARBA00022490"/>
    </source>
</evidence>
<dbReference type="Gene3D" id="3.30.160.70">
    <property type="entry name" value="Methylated DNA-protein cysteine methyltransferase domain"/>
    <property type="match status" value="1"/>
</dbReference>
<name>A0A849SKU6_UNCEI</name>
<dbReference type="HAMAP" id="MF_00772">
    <property type="entry name" value="OGT"/>
    <property type="match status" value="1"/>
</dbReference>
<keyword evidence="7 9" id="KW-0234">DNA repair</keyword>
<evidence type="ECO:0000259" key="10">
    <source>
        <dbReference type="Pfam" id="PF01035"/>
    </source>
</evidence>
<feature type="domain" description="Methylguanine DNA methyltransferase ribonuclease-like" evidence="11">
    <location>
        <begin position="7"/>
        <end position="82"/>
    </location>
</feature>
<dbReference type="CDD" id="cd06445">
    <property type="entry name" value="ATase"/>
    <property type="match status" value="1"/>
</dbReference>
<keyword evidence="6 9" id="KW-0227">DNA damage</keyword>
<dbReference type="InterPro" id="IPR008332">
    <property type="entry name" value="MethylG_MeTrfase_N"/>
</dbReference>
<dbReference type="SUPFAM" id="SSF46767">
    <property type="entry name" value="Methylated DNA-protein cysteine methyltransferase, C-terminal domain"/>
    <property type="match status" value="1"/>
</dbReference>
<comment type="catalytic activity">
    <reaction evidence="1 9">
        <text>a 4-O-methyl-thymidine in DNA + L-cysteinyl-[protein] = a thymidine in DNA + S-methyl-L-cysteinyl-[protein]</text>
        <dbReference type="Rhea" id="RHEA:53428"/>
        <dbReference type="Rhea" id="RHEA-COMP:10131"/>
        <dbReference type="Rhea" id="RHEA-COMP:10132"/>
        <dbReference type="Rhea" id="RHEA-COMP:13555"/>
        <dbReference type="Rhea" id="RHEA-COMP:13556"/>
        <dbReference type="ChEBI" id="CHEBI:29950"/>
        <dbReference type="ChEBI" id="CHEBI:82612"/>
        <dbReference type="ChEBI" id="CHEBI:137386"/>
        <dbReference type="ChEBI" id="CHEBI:137387"/>
        <dbReference type="EC" id="2.1.1.63"/>
    </reaction>
</comment>
<feature type="domain" description="Methylated-DNA-[protein]-cysteine S-methyltransferase DNA binding" evidence="10">
    <location>
        <begin position="87"/>
        <end position="167"/>
    </location>
</feature>
<feature type="active site" description="Nucleophile; methyl group acceptor" evidence="9">
    <location>
        <position position="138"/>
    </location>
</feature>